<dbReference type="EMBL" id="JF417969">
    <property type="protein sequence ID" value="AFB35619.1"/>
    <property type="molecule type" value="Genomic_DNA"/>
</dbReference>
<sequence length="110" mass="12367">MRAMIAWWALDDSDQTIDSLRDFLRDEAVDAWALVRGMPLKFWIADRENNRWGAVMLWESAEAAAPPLPRSPAELIGYPPTHRTWFDIEAVIEGIHSLPPLAGLGLALDT</sequence>
<dbReference type="AlphaFoldDB" id="H6ACX7"/>
<evidence type="ECO:0000313" key="1">
    <source>
        <dbReference type="EMBL" id="AFB35619.1"/>
    </source>
</evidence>
<organism evidence="1">
    <name type="scientific">Streptomyces antibioticus</name>
    <dbReference type="NCBI Taxonomy" id="1890"/>
    <lineage>
        <taxon>Bacteria</taxon>
        <taxon>Bacillati</taxon>
        <taxon>Actinomycetota</taxon>
        <taxon>Actinomycetes</taxon>
        <taxon>Kitasatosporales</taxon>
        <taxon>Streptomycetaceae</taxon>
        <taxon>Streptomyces</taxon>
    </lineage>
</organism>
<dbReference type="Gene3D" id="3.30.70.100">
    <property type="match status" value="1"/>
</dbReference>
<gene>
    <name evidence="1" type="primary">esmH1</name>
</gene>
<reference evidence="1" key="1">
    <citation type="submission" date="2011-02" db="EMBL/GenBank/DDBJ databases">
        <title>Insights into a plasmid-borne gene cluster for the biosynthesis of saphenamycin and esmeraldins.</title>
        <authorList>
            <person name="Rui Z."/>
            <person name="Ye M."/>
            <person name="Wang S."/>
            <person name="Fujikawa K."/>
            <person name="Akerele B."/>
            <person name="Aung M."/>
            <person name="Floss H.G."/>
            <person name="Yu T.-W."/>
        </authorList>
    </citation>
    <scope>NUCLEOTIDE SEQUENCE</scope>
    <source>
        <strain evidence="1">Tu 2706</strain>
        <plasmid evidence="1">unnamed</plasmid>
    </source>
</reference>
<proteinExistence type="predicted"/>
<protein>
    <submittedName>
        <fullName evidence="1">EsmH1</fullName>
    </submittedName>
</protein>
<name>H6ACX7_STRAT</name>
<keyword evidence="1" id="KW-0614">Plasmid</keyword>
<accession>H6ACX7</accession>
<geneLocation type="plasmid" evidence="1">
    <name>unnamed</name>
</geneLocation>